<feature type="transmembrane region" description="Helical" evidence="1">
    <location>
        <begin position="59"/>
        <end position="83"/>
    </location>
</feature>
<dbReference type="EMBL" id="JANIEX010000390">
    <property type="protein sequence ID" value="KAJ3567747.1"/>
    <property type="molecule type" value="Genomic_DNA"/>
</dbReference>
<dbReference type="Proteomes" id="UP001213000">
    <property type="component" value="Unassembled WGS sequence"/>
</dbReference>
<keyword evidence="1" id="KW-1133">Transmembrane helix</keyword>
<organism evidence="2 3">
    <name type="scientific">Leucocoprinus birnbaumii</name>
    <dbReference type="NCBI Taxonomy" id="56174"/>
    <lineage>
        <taxon>Eukaryota</taxon>
        <taxon>Fungi</taxon>
        <taxon>Dikarya</taxon>
        <taxon>Basidiomycota</taxon>
        <taxon>Agaricomycotina</taxon>
        <taxon>Agaricomycetes</taxon>
        <taxon>Agaricomycetidae</taxon>
        <taxon>Agaricales</taxon>
        <taxon>Agaricineae</taxon>
        <taxon>Agaricaceae</taxon>
        <taxon>Leucocoprinus</taxon>
    </lineage>
</organism>
<accession>A0AAD5VX46</accession>
<protein>
    <submittedName>
        <fullName evidence="2">Uncharacterized protein</fullName>
    </submittedName>
</protein>
<feature type="transmembrane region" description="Helical" evidence="1">
    <location>
        <begin position="128"/>
        <end position="148"/>
    </location>
</feature>
<keyword evidence="1" id="KW-0812">Transmembrane</keyword>
<evidence type="ECO:0000313" key="2">
    <source>
        <dbReference type="EMBL" id="KAJ3567747.1"/>
    </source>
</evidence>
<proteinExistence type="predicted"/>
<comment type="caution">
    <text evidence="2">The sequence shown here is derived from an EMBL/GenBank/DDBJ whole genome shotgun (WGS) entry which is preliminary data.</text>
</comment>
<dbReference type="AlphaFoldDB" id="A0AAD5VX46"/>
<name>A0AAD5VX46_9AGAR</name>
<evidence type="ECO:0000313" key="3">
    <source>
        <dbReference type="Proteomes" id="UP001213000"/>
    </source>
</evidence>
<keyword evidence="1" id="KW-0472">Membrane</keyword>
<sequence length="275" mass="31167">MANSTLPSPDLYLNHLPPDLVSQFEITRNIYSAFLGIAIWDFLIYFLDDVKILIYSPVTVTTICFMSTRVLAVTYMFFLVITYTRPIPNCRAMEVGMGAVCILTLVSTSFLFLKRLHAVFHDERKVRWLFSFLWLGASIATILLPMGIVAKHIDGTGYCAVEEIHSYAAITEFLLAAFDIAVFFAISYRLICSHVEVKFSDVSTWKAFFTGNLPPTLSGLVKRLPTLLFDRIYDDYWCRYSFIPTQCLGLVSSATHLHQSRHSSFNGLPGVTQRI</sequence>
<gene>
    <name evidence="2" type="ORF">NP233_g6161</name>
</gene>
<evidence type="ECO:0000256" key="1">
    <source>
        <dbReference type="SAM" id="Phobius"/>
    </source>
</evidence>
<reference evidence="2" key="1">
    <citation type="submission" date="2022-07" db="EMBL/GenBank/DDBJ databases">
        <title>Genome Sequence of Leucocoprinus birnbaumii.</title>
        <authorList>
            <person name="Buettner E."/>
        </authorList>
    </citation>
    <scope>NUCLEOTIDE SEQUENCE</scope>
    <source>
        <strain evidence="2">VT141</strain>
    </source>
</reference>
<feature type="transmembrane region" description="Helical" evidence="1">
    <location>
        <begin position="95"/>
        <end position="116"/>
    </location>
</feature>
<feature type="transmembrane region" description="Helical" evidence="1">
    <location>
        <begin position="168"/>
        <end position="191"/>
    </location>
</feature>
<keyword evidence="3" id="KW-1185">Reference proteome</keyword>
<feature type="transmembrane region" description="Helical" evidence="1">
    <location>
        <begin position="30"/>
        <end position="47"/>
    </location>
</feature>